<dbReference type="Gene3D" id="1.10.287.130">
    <property type="match status" value="1"/>
</dbReference>
<dbReference type="InterPro" id="IPR035965">
    <property type="entry name" value="PAS-like_dom_sf"/>
</dbReference>
<keyword evidence="6" id="KW-0808">Transferase</keyword>
<dbReference type="Gene3D" id="3.30.565.10">
    <property type="entry name" value="Histidine kinase-like ATPase, C-terminal domain"/>
    <property type="match status" value="1"/>
</dbReference>
<dbReference type="PROSITE" id="PS50109">
    <property type="entry name" value="HIS_KIN"/>
    <property type="match status" value="1"/>
</dbReference>
<evidence type="ECO:0000259" key="14">
    <source>
        <dbReference type="PROSITE" id="PS50109"/>
    </source>
</evidence>
<keyword evidence="16" id="KW-1185">Reference proteome</keyword>
<name>A0A5B8KZA7_9HYPH</name>
<keyword evidence="13" id="KW-1133">Transmembrane helix</keyword>
<dbReference type="Proteomes" id="UP000321389">
    <property type="component" value="Chromosome"/>
</dbReference>
<reference evidence="15" key="1">
    <citation type="submission" date="2020-04" db="EMBL/GenBank/DDBJ databases">
        <title>Nitratireductor sp. nov. isolated from mangrove soil.</title>
        <authorList>
            <person name="Ye Y."/>
        </authorList>
    </citation>
    <scope>NUCLEOTIDE SEQUENCE</scope>
    <source>
        <strain evidence="15">SY7</strain>
    </source>
</reference>
<keyword evidence="8 15" id="KW-0418">Kinase</keyword>
<dbReference type="OrthoDB" id="9813151at2"/>
<keyword evidence="4" id="KW-1003">Cell membrane</keyword>
<feature type="coiled-coil region" evidence="12">
    <location>
        <begin position="317"/>
        <end position="344"/>
    </location>
</feature>
<feature type="transmembrane region" description="Helical" evidence="13">
    <location>
        <begin position="39"/>
        <end position="59"/>
    </location>
</feature>
<dbReference type="InterPro" id="IPR004358">
    <property type="entry name" value="Sig_transdc_His_kin-like_C"/>
</dbReference>
<feature type="transmembrane region" description="Helical" evidence="13">
    <location>
        <begin position="98"/>
        <end position="121"/>
    </location>
</feature>
<keyword evidence="5" id="KW-0597">Phosphoprotein</keyword>
<evidence type="ECO:0000256" key="1">
    <source>
        <dbReference type="ARBA" id="ARBA00000085"/>
    </source>
</evidence>
<feature type="transmembrane region" description="Helical" evidence="13">
    <location>
        <begin position="65"/>
        <end position="86"/>
    </location>
</feature>
<evidence type="ECO:0000256" key="8">
    <source>
        <dbReference type="ARBA" id="ARBA00022777"/>
    </source>
</evidence>
<dbReference type="InterPro" id="IPR000014">
    <property type="entry name" value="PAS"/>
</dbReference>
<dbReference type="CDD" id="cd00130">
    <property type="entry name" value="PAS"/>
    <property type="match status" value="1"/>
</dbReference>
<keyword evidence="10" id="KW-0902">Two-component regulatory system</keyword>
<dbReference type="InterPro" id="IPR003661">
    <property type="entry name" value="HisK_dim/P_dom"/>
</dbReference>
<sequence length="600" mass="63493">MGSVFSGSWDWQKRLGEACDQLVNPQVRAPAERARQRRLIAACLAGPFFAAAAFTQILMGPLGPAPTLAAICAVFVAGWSLAVLVAQTGRRAFASGAALAVATLAAATVIHFSGGVGSPLFLAWLPLVAETRLAGGSRNSLLVGVGAALAAVGLSLGPGLMLPEIPAATPAAGHWLLPVLYVMSLPGRLGGGRPVAAIAADDDAPPALDQMVSAVVFRFGEGGEVIDVSARAQGMLGLEPAFLLGEGLFERIHVADRVHYLHALADLRAGVARRAVELRLRLPDGEARGGGVRYRHFLLELVGNGVSRGEGGRFLGLLRCEDEKAELRQRLEEAEGKAVQERTRFLATISHEMRTPLNAIIGFSDMLLEEMAGPLKSERQRDYVGLVQESGQHLLAVVNSILDLAKIEAGTFVLARDRYRFEDALETSRAMVSCQAKAKGITVRFASDGPVGELIGDRRAIQQILINLLSNAVKFTPEGGDIVIDAARDGRGVTFTVSDTGIGMAVEDLERIGRPFVQVINDQTRGFEGTGLGLALVKGLVERHRGSLSIESAPGAGTTVSVTLPFGDADEAPAPAARIVEIEPGIKRREEADETVRKFA</sequence>
<feature type="domain" description="Histidine kinase" evidence="14">
    <location>
        <begin position="348"/>
        <end position="568"/>
    </location>
</feature>
<evidence type="ECO:0000256" key="4">
    <source>
        <dbReference type="ARBA" id="ARBA00022475"/>
    </source>
</evidence>
<dbReference type="FunFam" id="3.30.565.10:FF:000023">
    <property type="entry name" value="PAS domain-containing sensor histidine kinase"/>
    <property type="match status" value="1"/>
</dbReference>
<evidence type="ECO:0000256" key="11">
    <source>
        <dbReference type="ARBA" id="ARBA00023136"/>
    </source>
</evidence>
<dbReference type="GO" id="GO:0009927">
    <property type="term" value="F:histidine phosphotransfer kinase activity"/>
    <property type="evidence" value="ECO:0007669"/>
    <property type="project" value="TreeGrafter"/>
</dbReference>
<dbReference type="SUPFAM" id="SSF55785">
    <property type="entry name" value="PYP-like sensor domain (PAS domain)"/>
    <property type="match status" value="1"/>
</dbReference>
<evidence type="ECO:0000256" key="2">
    <source>
        <dbReference type="ARBA" id="ARBA00004236"/>
    </source>
</evidence>
<dbReference type="Pfam" id="PF00512">
    <property type="entry name" value="HisKA"/>
    <property type="match status" value="1"/>
</dbReference>
<dbReference type="EC" id="2.7.13.3" evidence="3"/>
<keyword evidence="12" id="KW-0175">Coiled coil</keyword>
<evidence type="ECO:0000256" key="7">
    <source>
        <dbReference type="ARBA" id="ARBA00022741"/>
    </source>
</evidence>
<dbReference type="GO" id="GO:0005886">
    <property type="term" value="C:plasma membrane"/>
    <property type="evidence" value="ECO:0007669"/>
    <property type="project" value="UniProtKB-SubCell"/>
</dbReference>
<evidence type="ECO:0000256" key="5">
    <source>
        <dbReference type="ARBA" id="ARBA00022553"/>
    </source>
</evidence>
<dbReference type="InterPro" id="IPR005467">
    <property type="entry name" value="His_kinase_dom"/>
</dbReference>
<protein>
    <recommendedName>
        <fullName evidence="3">histidine kinase</fullName>
        <ecNumber evidence="3">2.7.13.3</ecNumber>
    </recommendedName>
</protein>
<proteinExistence type="predicted"/>
<dbReference type="PRINTS" id="PR00344">
    <property type="entry name" value="BCTRLSENSOR"/>
</dbReference>
<dbReference type="RefSeq" id="WP_146299742.1">
    <property type="nucleotide sequence ID" value="NZ_CP042301.2"/>
</dbReference>
<dbReference type="AlphaFoldDB" id="A0A5B8KZA7"/>
<dbReference type="KEGG" id="niy:FQ775_12320"/>
<dbReference type="SMART" id="SM00388">
    <property type="entry name" value="HisKA"/>
    <property type="match status" value="1"/>
</dbReference>
<gene>
    <name evidence="15" type="ORF">FQ775_12320</name>
</gene>
<comment type="catalytic activity">
    <reaction evidence="1">
        <text>ATP + protein L-histidine = ADP + protein N-phospho-L-histidine.</text>
        <dbReference type="EC" id="2.7.13.3"/>
    </reaction>
</comment>
<dbReference type="CDD" id="cd16922">
    <property type="entry name" value="HATPase_EvgS-ArcB-TorS-like"/>
    <property type="match status" value="1"/>
</dbReference>
<keyword evidence="7" id="KW-0547">Nucleotide-binding</keyword>
<dbReference type="GO" id="GO:0005524">
    <property type="term" value="F:ATP binding"/>
    <property type="evidence" value="ECO:0007669"/>
    <property type="project" value="UniProtKB-KW"/>
</dbReference>
<accession>A0A5B8KZA7</accession>
<evidence type="ECO:0000313" key="15">
    <source>
        <dbReference type="EMBL" id="QDZ01097.1"/>
    </source>
</evidence>
<dbReference type="PANTHER" id="PTHR43047:SF72">
    <property type="entry name" value="OSMOSENSING HISTIDINE PROTEIN KINASE SLN1"/>
    <property type="match status" value="1"/>
</dbReference>
<dbReference type="InterPro" id="IPR003594">
    <property type="entry name" value="HATPase_dom"/>
</dbReference>
<organism evidence="15 16">
    <name type="scientific">Nitratireductor mangrovi</name>
    <dbReference type="NCBI Taxonomy" id="2599600"/>
    <lineage>
        <taxon>Bacteria</taxon>
        <taxon>Pseudomonadati</taxon>
        <taxon>Pseudomonadota</taxon>
        <taxon>Alphaproteobacteria</taxon>
        <taxon>Hyphomicrobiales</taxon>
        <taxon>Phyllobacteriaceae</taxon>
        <taxon>Nitratireductor</taxon>
    </lineage>
</organism>
<dbReference type="InterPro" id="IPR036890">
    <property type="entry name" value="HATPase_C_sf"/>
</dbReference>
<evidence type="ECO:0000256" key="9">
    <source>
        <dbReference type="ARBA" id="ARBA00022840"/>
    </source>
</evidence>
<keyword evidence="11 13" id="KW-0472">Membrane</keyword>
<dbReference type="InterPro" id="IPR036097">
    <property type="entry name" value="HisK_dim/P_sf"/>
</dbReference>
<dbReference type="Gene3D" id="3.30.450.20">
    <property type="entry name" value="PAS domain"/>
    <property type="match status" value="1"/>
</dbReference>
<dbReference type="SUPFAM" id="SSF47384">
    <property type="entry name" value="Homodimeric domain of signal transducing histidine kinase"/>
    <property type="match status" value="1"/>
</dbReference>
<keyword evidence="13" id="KW-0812">Transmembrane</keyword>
<dbReference type="Pfam" id="PF02518">
    <property type="entry name" value="HATPase_c"/>
    <property type="match status" value="1"/>
</dbReference>
<evidence type="ECO:0000256" key="13">
    <source>
        <dbReference type="SAM" id="Phobius"/>
    </source>
</evidence>
<evidence type="ECO:0000256" key="10">
    <source>
        <dbReference type="ARBA" id="ARBA00023012"/>
    </source>
</evidence>
<dbReference type="SUPFAM" id="SSF55874">
    <property type="entry name" value="ATPase domain of HSP90 chaperone/DNA topoisomerase II/histidine kinase"/>
    <property type="match status" value="1"/>
</dbReference>
<evidence type="ECO:0000256" key="6">
    <source>
        <dbReference type="ARBA" id="ARBA00022679"/>
    </source>
</evidence>
<evidence type="ECO:0000313" key="16">
    <source>
        <dbReference type="Proteomes" id="UP000321389"/>
    </source>
</evidence>
<dbReference type="CDD" id="cd00082">
    <property type="entry name" value="HisKA"/>
    <property type="match status" value="1"/>
</dbReference>
<evidence type="ECO:0000256" key="12">
    <source>
        <dbReference type="SAM" id="Coils"/>
    </source>
</evidence>
<comment type="subcellular location">
    <subcellularLocation>
        <location evidence="2">Cell membrane</location>
    </subcellularLocation>
</comment>
<dbReference type="GO" id="GO:0000155">
    <property type="term" value="F:phosphorelay sensor kinase activity"/>
    <property type="evidence" value="ECO:0007669"/>
    <property type="project" value="InterPro"/>
</dbReference>
<dbReference type="SMART" id="SM00387">
    <property type="entry name" value="HATPase_c"/>
    <property type="match status" value="1"/>
</dbReference>
<keyword evidence="9" id="KW-0067">ATP-binding</keyword>
<dbReference type="EMBL" id="CP042301">
    <property type="protein sequence ID" value="QDZ01097.1"/>
    <property type="molecule type" value="Genomic_DNA"/>
</dbReference>
<dbReference type="PANTHER" id="PTHR43047">
    <property type="entry name" value="TWO-COMPONENT HISTIDINE PROTEIN KINASE"/>
    <property type="match status" value="1"/>
</dbReference>
<evidence type="ECO:0000256" key="3">
    <source>
        <dbReference type="ARBA" id="ARBA00012438"/>
    </source>
</evidence>